<dbReference type="SUPFAM" id="SSF53850">
    <property type="entry name" value="Periplasmic binding protein-like II"/>
    <property type="match status" value="1"/>
</dbReference>
<comment type="similarity">
    <text evidence="1">Belongs to the bacterial solute-binding protein 3 family.</text>
</comment>
<gene>
    <name evidence="4" type="ORF">SHD_4194</name>
</gene>
<keyword evidence="2" id="KW-0732">Signal</keyword>
<evidence type="ECO:0000256" key="2">
    <source>
        <dbReference type="ARBA" id="ARBA00022729"/>
    </source>
</evidence>
<evidence type="ECO:0000313" key="5">
    <source>
        <dbReference type="Proteomes" id="UP000017548"/>
    </source>
</evidence>
<evidence type="ECO:0000313" key="4">
    <source>
        <dbReference type="EMBL" id="ESE39985.1"/>
    </source>
</evidence>
<dbReference type="PANTHER" id="PTHR35936">
    <property type="entry name" value="MEMBRANE-BOUND LYTIC MUREIN TRANSGLYCOSYLASE F"/>
    <property type="match status" value="1"/>
</dbReference>
<feature type="domain" description="Solute-binding protein family 3/N-terminal" evidence="3">
    <location>
        <begin position="45"/>
        <end position="271"/>
    </location>
</feature>
<dbReference type="EMBL" id="AXZL01000076">
    <property type="protein sequence ID" value="ESE39985.1"/>
    <property type="molecule type" value="Genomic_DNA"/>
</dbReference>
<proteinExistence type="inferred from homology"/>
<dbReference type="Proteomes" id="UP000017548">
    <property type="component" value="Unassembled WGS sequence"/>
</dbReference>
<accession>A0ABP2Z0S0</accession>
<comment type="caution">
    <text evidence="4">The sequence shown here is derived from an EMBL/GenBank/DDBJ whole genome shotgun (WGS) entry which is preliminary data.</text>
</comment>
<name>A0ABP2Z0S0_9GAMM</name>
<dbReference type="PANTHER" id="PTHR35936:SF25">
    <property type="entry name" value="ABC TRANSPORTER SUBSTRATE-BINDING PROTEIN"/>
    <property type="match status" value="1"/>
</dbReference>
<evidence type="ECO:0000256" key="1">
    <source>
        <dbReference type="ARBA" id="ARBA00010333"/>
    </source>
</evidence>
<protein>
    <submittedName>
        <fullName evidence="4">Extracellular solute-binding protein</fullName>
    </submittedName>
</protein>
<dbReference type="Pfam" id="PF00497">
    <property type="entry name" value="SBP_bac_3"/>
    <property type="match status" value="1"/>
</dbReference>
<keyword evidence="5" id="KW-1185">Reference proteome</keyword>
<dbReference type="SMART" id="SM00062">
    <property type="entry name" value="PBPb"/>
    <property type="match status" value="1"/>
</dbReference>
<sequence>MADGEGYTVMKQANRYCSFSKITPIRYQLIGMIALLNPQFSAAEELKIGVSLSIPPYVIQESNSGLELELLYQALAVKGHTANIEYLPLARTFHELKEGKLDGIINVKEGMVDKVFYSNVAIRYQNCAISLEKNHFNINNIKDLADKKIVAFQRASSLLGDEFSQMIKSNPSYQEQARQIQQVYMLMKHRADVVVMDKNIFSYYLRQALIEGKLTEVEAKQVAICHRIFQPTEYKFAFLSEQIRDDFNLGLKQISEDGTLSALQEKYRRLMSLEGEAEASSSVVDQSILKKDPL</sequence>
<organism evidence="4 5">
    <name type="scientific">Shewanella decolorationis S12</name>
    <dbReference type="NCBI Taxonomy" id="1353536"/>
    <lineage>
        <taxon>Bacteria</taxon>
        <taxon>Pseudomonadati</taxon>
        <taxon>Pseudomonadota</taxon>
        <taxon>Gammaproteobacteria</taxon>
        <taxon>Alteromonadales</taxon>
        <taxon>Shewanellaceae</taxon>
        <taxon>Shewanella</taxon>
    </lineage>
</organism>
<dbReference type="Gene3D" id="3.40.190.10">
    <property type="entry name" value="Periplasmic binding protein-like II"/>
    <property type="match status" value="2"/>
</dbReference>
<reference evidence="4 5" key="1">
    <citation type="journal article" date="2013" name="Genome Announc.">
        <title>Draft Genome Sequence of Shewanella decolorationis S12, a Dye-Degrading Bacterium Isolated from a Wastewater Treatment Plant.</title>
        <authorList>
            <person name="Xu M."/>
            <person name="Fang Y."/>
            <person name="Liu J."/>
            <person name="Chen X."/>
            <person name="Sun G."/>
            <person name="Guo J."/>
            <person name="Hua Z."/>
            <person name="Tu Q."/>
            <person name="Wu L."/>
            <person name="Zhou J."/>
            <person name="Liu X."/>
        </authorList>
    </citation>
    <scope>NUCLEOTIDE SEQUENCE [LARGE SCALE GENOMIC DNA]</scope>
    <source>
        <strain evidence="4 5">S12</strain>
    </source>
</reference>
<evidence type="ECO:0000259" key="3">
    <source>
        <dbReference type="SMART" id="SM00062"/>
    </source>
</evidence>
<dbReference type="InterPro" id="IPR001638">
    <property type="entry name" value="Solute-binding_3/MltF_N"/>
</dbReference>